<dbReference type="EMBL" id="LR796709">
    <property type="protein sequence ID" value="CAB4161508.1"/>
    <property type="molecule type" value="Genomic_DNA"/>
</dbReference>
<evidence type="ECO:0000313" key="11">
    <source>
        <dbReference type="EMBL" id="CAB5230693.1"/>
    </source>
</evidence>
<evidence type="ECO:0000313" key="3">
    <source>
        <dbReference type="EMBL" id="CAB4150899.1"/>
    </source>
</evidence>
<evidence type="ECO:0000313" key="10">
    <source>
        <dbReference type="EMBL" id="CAB4220065.1"/>
    </source>
</evidence>
<protein>
    <submittedName>
        <fullName evidence="3">Uncharacterized protein</fullName>
    </submittedName>
</protein>
<proteinExistence type="predicted"/>
<evidence type="ECO:0000313" key="5">
    <source>
        <dbReference type="EMBL" id="CAB4174127.1"/>
    </source>
</evidence>
<name>A0A6J5N586_9CAUD</name>
<evidence type="ECO:0000313" key="2">
    <source>
        <dbReference type="EMBL" id="CAB4146175.1"/>
    </source>
</evidence>
<evidence type="ECO:0000313" key="1">
    <source>
        <dbReference type="EMBL" id="CAB4135657.1"/>
    </source>
</evidence>
<accession>A0A6J5N586</accession>
<dbReference type="EMBL" id="LR796980">
    <property type="protein sequence ID" value="CAB4179578.1"/>
    <property type="molecule type" value="Genomic_DNA"/>
</dbReference>
<gene>
    <name evidence="6" type="ORF">UFOVP1031_155</name>
    <name evidence="7" type="ORF">UFOVP1172_137</name>
    <name evidence="8" type="ORF">UFOVP1240_42</name>
    <name evidence="9" type="ORF">UFOVP1486_99</name>
    <name evidence="11" type="ORF">UFOVP1578_70</name>
    <name evidence="10" type="ORF">UFOVP1630_62</name>
    <name evidence="1" type="ORF">UFOVP288_59</name>
    <name evidence="2" type="ORF">UFOVP483_137</name>
    <name evidence="3" type="ORF">UFOVP573_56</name>
    <name evidence="4" type="ORF">UFOVP769_59</name>
    <name evidence="5" type="ORF">UFOVP962_27</name>
</gene>
<dbReference type="EMBL" id="LR796305">
    <property type="protein sequence ID" value="CAB4135657.1"/>
    <property type="molecule type" value="Genomic_DNA"/>
</dbReference>
<reference evidence="3" key="1">
    <citation type="submission" date="2020-04" db="EMBL/GenBank/DDBJ databases">
        <authorList>
            <person name="Chiriac C."/>
            <person name="Salcher M."/>
            <person name="Ghai R."/>
            <person name="Kavagutti S V."/>
        </authorList>
    </citation>
    <scope>NUCLEOTIDE SEQUENCE</scope>
</reference>
<evidence type="ECO:0000313" key="6">
    <source>
        <dbReference type="EMBL" id="CAB4179578.1"/>
    </source>
</evidence>
<dbReference type="EMBL" id="LR796548">
    <property type="protein sequence ID" value="CAB4150899.1"/>
    <property type="molecule type" value="Genomic_DNA"/>
</dbReference>
<dbReference type="EMBL" id="LR796461">
    <property type="protein sequence ID" value="CAB4146175.1"/>
    <property type="molecule type" value="Genomic_DNA"/>
</dbReference>
<evidence type="ECO:0000313" key="9">
    <source>
        <dbReference type="EMBL" id="CAB4216189.1"/>
    </source>
</evidence>
<dbReference type="EMBL" id="LR797180">
    <property type="protein sequence ID" value="CAB4191966.1"/>
    <property type="molecule type" value="Genomic_DNA"/>
</dbReference>
<dbReference type="EMBL" id="LR798423">
    <property type="protein sequence ID" value="CAB5230693.1"/>
    <property type="molecule type" value="Genomic_DNA"/>
</dbReference>
<dbReference type="EMBL" id="LR797434">
    <property type="protein sequence ID" value="CAB4216189.1"/>
    <property type="molecule type" value="Genomic_DNA"/>
</dbReference>
<evidence type="ECO:0000313" key="7">
    <source>
        <dbReference type="EMBL" id="CAB4188854.1"/>
    </source>
</evidence>
<dbReference type="EMBL" id="LR797492">
    <property type="protein sequence ID" value="CAB4220065.1"/>
    <property type="molecule type" value="Genomic_DNA"/>
</dbReference>
<evidence type="ECO:0000313" key="8">
    <source>
        <dbReference type="EMBL" id="CAB4191966.1"/>
    </source>
</evidence>
<sequence length="126" mass="14625">MEIEIVDASEIVAPITLTSFEVTGVLEFEFMDESEVEVKETKKAVKAYYPYGSYTKERTHRDYWLGDDQEFLASLVSIKVQRMSRRNQVIILDDIREFRLLTRAIATDLCESFATVGYKFSVYEEA</sequence>
<organism evidence="3">
    <name type="scientific">uncultured Caudovirales phage</name>
    <dbReference type="NCBI Taxonomy" id="2100421"/>
    <lineage>
        <taxon>Viruses</taxon>
        <taxon>Duplodnaviria</taxon>
        <taxon>Heunggongvirae</taxon>
        <taxon>Uroviricota</taxon>
        <taxon>Caudoviricetes</taxon>
        <taxon>Peduoviridae</taxon>
        <taxon>Maltschvirus</taxon>
        <taxon>Maltschvirus maltsch</taxon>
    </lineage>
</organism>
<dbReference type="EMBL" id="LR796917">
    <property type="protein sequence ID" value="CAB4174127.1"/>
    <property type="molecule type" value="Genomic_DNA"/>
</dbReference>
<dbReference type="EMBL" id="LR797130">
    <property type="protein sequence ID" value="CAB4188854.1"/>
    <property type="molecule type" value="Genomic_DNA"/>
</dbReference>
<evidence type="ECO:0000313" key="4">
    <source>
        <dbReference type="EMBL" id="CAB4161508.1"/>
    </source>
</evidence>